<sequence>MSEKYSIGNEIKSSVEKMVRDFQSKGGLRTVYLVACGGSLFELNPLEYLLKCEAKGVFCASITANEFFYAPPVRADRSALVIAMSLSGNTPEVVSAAEKARELGATVVTITGKENCALAGNADFHFVFSNEAAGGEIDYERSNMAIALRIGFELLHQIEGYAHYEKAVKGFEVLNRSLQGVRKKVQRRARVFGEAHKDDAFIYTVGSGPSYGLAKALSVCIFMEMEWIHSSVIHSGEMFHGPFECVNFDMPFVLFMSEGKTRYLDERARNFVERQSGRVTLIDARELGVSILAPEVEEYFSGLYTWIAAMEYAKEIAFAKRHPLFERRYMGKEAY</sequence>
<reference evidence="2" key="2">
    <citation type="journal article" date="2021" name="PeerJ">
        <title>Extensive microbial diversity within the chicken gut microbiome revealed by metagenomics and culture.</title>
        <authorList>
            <person name="Gilroy R."/>
            <person name="Ravi A."/>
            <person name="Getino M."/>
            <person name="Pursley I."/>
            <person name="Horton D.L."/>
            <person name="Alikhan N.F."/>
            <person name="Baker D."/>
            <person name="Gharbi K."/>
            <person name="Hall N."/>
            <person name="Watson M."/>
            <person name="Adriaenssens E.M."/>
            <person name="Foster-Nyarko E."/>
            <person name="Jarju S."/>
            <person name="Secka A."/>
            <person name="Antonio M."/>
            <person name="Oren A."/>
            <person name="Chaudhuri R.R."/>
            <person name="La Ragione R."/>
            <person name="Hildebrand F."/>
            <person name="Pallen M.J."/>
        </authorList>
    </citation>
    <scope>NUCLEOTIDE SEQUENCE</scope>
    <source>
        <strain evidence="2">ChiHcec3-11533</strain>
    </source>
</reference>
<dbReference type="InterPro" id="IPR046348">
    <property type="entry name" value="SIS_dom_sf"/>
</dbReference>
<dbReference type="SUPFAM" id="SSF53697">
    <property type="entry name" value="SIS domain"/>
    <property type="match status" value="1"/>
</dbReference>
<dbReference type="EMBL" id="DVMU01000065">
    <property type="protein sequence ID" value="HIU33504.1"/>
    <property type="molecule type" value="Genomic_DNA"/>
</dbReference>
<evidence type="ECO:0000313" key="3">
    <source>
        <dbReference type="Proteomes" id="UP000824072"/>
    </source>
</evidence>
<dbReference type="PROSITE" id="PS51464">
    <property type="entry name" value="SIS"/>
    <property type="match status" value="1"/>
</dbReference>
<organism evidence="2 3">
    <name type="scientific">Candidatus Pullichristensenella excrementigallinarum</name>
    <dbReference type="NCBI Taxonomy" id="2840907"/>
    <lineage>
        <taxon>Bacteria</taxon>
        <taxon>Bacillati</taxon>
        <taxon>Bacillota</taxon>
        <taxon>Clostridia</taxon>
        <taxon>Candidatus Pullichristensenella</taxon>
    </lineage>
</organism>
<dbReference type="Gene3D" id="3.40.50.12570">
    <property type="match status" value="1"/>
</dbReference>
<dbReference type="Gene3D" id="1.10.10.2240">
    <property type="match status" value="1"/>
</dbReference>
<dbReference type="InterPro" id="IPR001347">
    <property type="entry name" value="SIS_dom"/>
</dbReference>
<dbReference type="GO" id="GO:0004360">
    <property type="term" value="F:glutamine-fructose-6-phosphate transaminase (isomerizing) activity"/>
    <property type="evidence" value="ECO:0007669"/>
    <property type="project" value="TreeGrafter"/>
</dbReference>
<dbReference type="PANTHER" id="PTHR10937">
    <property type="entry name" value="GLUCOSAMINE--FRUCTOSE-6-PHOSPHATE AMINOTRANSFERASE, ISOMERIZING"/>
    <property type="match status" value="1"/>
</dbReference>
<dbReference type="GO" id="GO:0006487">
    <property type="term" value="P:protein N-linked glycosylation"/>
    <property type="evidence" value="ECO:0007669"/>
    <property type="project" value="TreeGrafter"/>
</dbReference>
<dbReference type="Proteomes" id="UP000824072">
    <property type="component" value="Unassembled WGS sequence"/>
</dbReference>
<reference evidence="2" key="1">
    <citation type="submission" date="2020-10" db="EMBL/GenBank/DDBJ databases">
        <authorList>
            <person name="Gilroy R."/>
        </authorList>
    </citation>
    <scope>NUCLEOTIDE SEQUENCE</scope>
    <source>
        <strain evidence="2">ChiHcec3-11533</strain>
    </source>
</reference>
<accession>A0A9D1LBD2</accession>
<dbReference type="GO" id="GO:0006047">
    <property type="term" value="P:UDP-N-acetylglucosamine metabolic process"/>
    <property type="evidence" value="ECO:0007669"/>
    <property type="project" value="TreeGrafter"/>
</dbReference>
<proteinExistence type="predicted"/>
<dbReference type="AlphaFoldDB" id="A0A9D1LBD2"/>
<protein>
    <submittedName>
        <fullName evidence="2">SIS domain-containing protein</fullName>
    </submittedName>
</protein>
<feature type="domain" description="SIS" evidence="1">
    <location>
        <begin position="18"/>
        <end position="161"/>
    </location>
</feature>
<dbReference type="Gene3D" id="3.40.50.10490">
    <property type="entry name" value="Glucose-6-phosphate isomerase like protein, domain 1"/>
    <property type="match status" value="1"/>
</dbReference>
<comment type="caution">
    <text evidence="2">The sequence shown here is derived from an EMBL/GenBank/DDBJ whole genome shotgun (WGS) entry which is preliminary data.</text>
</comment>
<dbReference type="GO" id="GO:0097367">
    <property type="term" value="F:carbohydrate derivative binding"/>
    <property type="evidence" value="ECO:0007669"/>
    <property type="project" value="InterPro"/>
</dbReference>
<dbReference type="PANTHER" id="PTHR10937:SF14">
    <property type="entry name" value="FRUCTOSELYSINE 6-PHOSPHATE DEGLYCASE"/>
    <property type="match status" value="1"/>
</dbReference>
<name>A0A9D1LBD2_9FIRM</name>
<evidence type="ECO:0000313" key="2">
    <source>
        <dbReference type="EMBL" id="HIU33504.1"/>
    </source>
</evidence>
<dbReference type="Pfam" id="PF01380">
    <property type="entry name" value="SIS"/>
    <property type="match status" value="1"/>
</dbReference>
<evidence type="ECO:0000259" key="1">
    <source>
        <dbReference type="PROSITE" id="PS51464"/>
    </source>
</evidence>
<dbReference type="GO" id="GO:0006002">
    <property type="term" value="P:fructose 6-phosphate metabolic process"/>
    <property type="evidence" value="ECO:0007669"/>
    <property type="project" value="TreeGrafter"/>
</dbReference>
<gene>
    <name evidence="2" type="ORF">IAB02_02990</name>
</gene>